<dbReference type="RefSeq" id="WP_110265486.1">
    <property type="nucleotide sequence ID" value="NZ_CAKZQT010000001.1"/>
</dbReference>
<gene>
    <name evidence="2" type="ORF">C8D93_106147</name>
</gene>
<dbReference type="OrthoDB" id="5740990at2"/>
<protein>
    <submittedName>
        <fullName evidence="2">Uncharacterized protein</fullName>
    </submittedName>
</protein>
<sequence length="107" mass="11709">MQIKIEIDVRPDELRRFLGLPDVSALPSDVVGFVRELAGAASEFDAAGFVKTNLGTLRKNPAFQKLIARIRIAEEEQAAAAAPAKPRRRTASGRAGKRRKQRDDATP</sequence>
<proteinExistence type="predicted"/>
<evidence type="ECO:0000313" key="2">
    <source>
        <dbReference type="EMBL" id="PXV67170.1"/>
    </source>
</evidence>
<comment type="caution">
    <text evidence="2">The sequence shown here is derived from an EMBL/GenBank/DDBJ whole genome shotgun (WGS) entry which is preliminary data.</text>
</comment>
<keyword evidence="3" id="KW-1185">Reference proteome</keyword>
<evidence type="ECO:0000313" key="3">
    <source>
        <dbReference type="Proteomes" id="UP000248330"/>
    </source>
</evidence>
<organism evidence="2 3">
    <name type="scientific">Sinimarinibacterium flocculans</name>
    <dbReference type="NCBI Taxonomy" id="985250"/>
    <lineage>
        <taxon>Bacteria</taxon>
        <taxon>Pseudomonadati</taxon>
        <taxon>Pseudomonadota</taxon>
        <taxon>Gammaproteobacteria</taxon>
        <taxon>Nevskiales</taxon>
        <taxon>Nevskiaceae</taxon>
        <taxon>Sinimarinibacterium</taxon>
    </lineage>
</organism>
<feature type="region of interest" description="Disordered" evidence="1">
    <location>
        <begin position="77"/>
        <end position="107"/>
    </location>
</feature>
<dbReference type="AlphaFoldDB" id="A0A318E6T6"/>
<feature type="compositionally biased region" description="Basic residues" evidence="1">
    <location>
        <begin position="85"/>
        <end position="100"/>
    </location>
</feature>
<name>A0A318E6T6_9GAMM</name>
<evidence type="ECO:0000256" key="1">
    <source>
        <dbReference type="SAM" id="MobiDB-lite"/>
    </source>
</evidence>
<dbReference type="Proteomes" id="UP000248330">
    <property type="component" value="Unassembled WGS sequence"/>
</dbReference>
<accession>A0A318E6T6</accession>
<dbReference type="EMBL" id="QICN01000006">
    <property type="protein sequence ID" value="PXV67170.1"/>
    <property type="molecule type" value="Genomic_DNA"/>
</dbReference>
<reference evidence="2 3" key="1">
    <citation type="submission" date="2018-04" db="EMBL/GenBank/DDBJ databases">
        <title>Genomic Encyclopedia of Type Strains, Phase IV (KMG-IV): sequencing the most valuable type-strain genomes for metagenomic binning, comparative biology and taxonomic classification.</title>
        <authorList>
            <person name="Goeker M."/>
        </authorList>
    </citation>
    <scope>NUCLEOTIDE SEQUENCE [LARGE SCALE GENOMIC DNA]</scope>
    <source>
        <strain evidence="2 3">DSM 104150</strain>
    </source>
</reference>